<evidence type="ECO:0000313" key="2">
    <source>
        <dbReference type="EMBL" id="SNR14712.1"/>
    </source>
</evidence>
<evidence type="ECO:0008006" key="4">
    <source>
        <dbReference type="Google" id="ProtNLM"/>
    </source>
</evidence>
<dbReference type="RefSeq" id="WP_157730098.1">
    <property type="nucleotide sequence ID" value="NZ_LT899436.1"/>
</dbReference>
<dbReference type="Proteomes" id="UP000215214">
    <property type="component" value="Chromosome TJEJU"/>
</dbReference>
<evidence type="ECO:0000256" key="1">
    <source>
        <dbReference type="SAM" id="SignalP"/>
    </source>
</evidence>
<reference evidence="2 3" key="1">
    <citation type="submission" date="2017-07" db="EMBL/GenBank/DDBJ databases">
        <authorList>
            <person name="Sun Z.S."/>
            <person name="Albrecht U."/>
            <person name="Echele G."/>
            <person name="Lee C.C."/>
        </authorList>
    </citation>
    <scope>NUCLEOTIDE SEQUENCE [LARGE SCALE GENOMIC DNA]</scope>
    <source>
        <strain evidence="3">type strain: KCTC 22618</strain>
    </source>
</reference>
<dbReference type="AlphaFoldDB" id="A0A238U6I5"/>
<feature type="chain" id="PRO_5013008956" description="Lipoprotein" evidence="1">
    <location>
        <begin position="20"/>
        <end position="192"/>
    </location>
</feature>
<name>A0A238U6I5_9FLAO</name>
<dbReference type="KEGG" id="tje:TJEJU_0951"/>
<organism evidence="2 3">
    <name type="scientific">Tenacibaculum jejuense</name>
    <dbReference type="NCBI Taxonomy" id="584609"/>
    <lineage>
        <taxon>Bacteria</taxon>
        <taxon>Pseudomonadati</taxon>
        <taxon>Bacteroidota</taxon>
        <taxon>Flavobacteriia</taxon>
        <taxon>Flavobacteriales</taxon>
        <taxon>Flavobacteriaceae</taxon>
        <taxon>Tenacibaculum</taxon>
    </lineage>
</organism>
<proteinExistence type="predicted"/>
<keyword evidence="1" id="KW-0732">Signal</keyword>
<protein>
    <recommendedName>
        <fullName evidence="4">Lipoprotein</fullName>
    </recommendedName>
</protein>
<gene>
    <name evidence="2" type="ORF">TJEJU_0951</name>
</gene>
<dbReference type="EMBL" id="LT899436">
    <property type="protein sequence ID" value="SNR14712.1"/>
    <property type="molecule type" value="Genomic_DNA"/>
</dbReference>
<evidence type="ECO:0000313" key="3">
    <source>
        <dbReference type="Proteomes" id="UP000215214"/>
    </source>
</evidence>
<dbReference type="OrthoDB" id="1179861at2"/>
<sequence>MRFTLLLIIFLLIHSNTKAQNTEIKWYSESNNNGIILQNSFPKGGLYKGSKKEYFNYSCLVFFSRVINQTKKTVELTVDFPTDKIGIPNSPNTFVKLFLSSDKMSLEKQSLFNYGLTDFDTLDDSTIVQKTIQPNEDHLFYVIAIFFQTKNDAKNENRGGNRTELVLREDNLYYKMLPQIELMHCGKINFID</sequence>
<feature type="signal peptide" evidence="1">
    <location>
        <begin position="1"/>
        <end position="19"/>
    </location>
</feature>
<keyword evidence="3" id="KW-1185">Reference proteome</keyword>
<accession>A0A238U6I5</accession>